<feature type="compositionally biased region" description="Low complexity" evidence="1">
    <location>
        <begin position="610"/>
        <end position="626"/>
    </location>
</feature>
<dbReference type="OMA" id="HRYPEER"/>
<feature type="region of interest" description="Disordered" evidence="1">
    <location>
        <begin position="342"/>
        <end position="375"/>
    </location>
</feature>
<feature type="region of interest" description="Disordered" evidence="1">
    <location>
        <begin position="483"/>
        <end position="528"/>
    </location>
</feature>
<keyword evidence="3" id="KW-1185">Reference proteome</keyword>
<feature type="compositionally biased region" description="Low complexity" evidence="1">
    <location>
        <begin position="501"/>
        <end position="518"/>
    </location>
</feature>
<evidence type="ECO:0000313" key="2">
    <source>
        <dbReference type="EMBL" id="KNC32136.1"/>
    </source>
</evidence>
<organism evidence="2 3">
    <name type="scientific">Lucilia cuprina</name>
    <name type="common">Green bottle fly</name>
    <name type="synonym">Australian sheep blowfly</name>
    <dbReference type="NCBI Taxonomy" id="7375"/>
    <lineage>
        <taxon>Eukaryota</taxon>
        <taxon>Metazoa</taxon>
        <taxon>Ecdysozoa</taxon>
        <taxon>Arthropoda</taxon>
        <taxon>Hexapoda</taxon>
        <taxon>Insecta</taxon>
        <taxon>Pterygota</taxon>
        <taxon>Neoptera</taxon>
        <taxon>Endopterygota</taxon>
        <taxon>Diptera</taxon>
        <taxon>Brachycera</taxon>
        <taxon>Muscomorpha</taxon>
        <taxon>Oestroidea</taxon>
        <taxon>Calliphoridae</taxon>
        <taxon>Luciliinae</taxon>
        <taxon>Lucilia</taxon>
    </lineage>
</organism>
<gene>
    <name evidence="2" type="ORF">FF38_12446</name>
</gene>
<protein>
    <submittedName>
        <fullName evidence="2">Uncharacterized protein</fullName>
    </submittedName>
</protein>
<comment type="caution">
    <text evidence="2">The sequence shown here is derived from an EMBL/GenBank/DDBJ whole genome shotgun (WGS) entry which is preliminary data.</text>
</comment>
<dbReference type="EMBL" id="JRES01000339">
    <property type="protein sequence ID" value="KNC32136.1"/>
    <property type="molecule type" value="Genomic_DNA"/>
</dbReference>
<feature type="region of interest" description="Disordered" evidence="1">
    <location>
        <begin position="214"/>
        <end position="249"/>
    </location>
</feature>
<evidence type="ECO:0000256" key="1">
    <source>
        <dbReference type="SAM" id="MobiDB-lite"/>
    </source>
</evidence>
<name>A0A0L0CIR4_LUCCU</name>
<feature type="region of interest" description="Disordered" evidence="1">
    <location>
        <begin position="602"/>
        <end position="635"/>
    </location>
</feature>
<dbReference type="AlphaFoldDB" id="A0A0L0CIR4"/>
<accession>A0A0L0CIR4</accession>
<dbReference type="Proteomes" id="UP000037069">
    <property type="component" value="Unassembled WGS sequence"/>
</dbReference>
<proteinExistence type="predicted"/>
<reference evidence="2 3" key="1">
    <citation type="journal article" date="2015" name="Nat. Commun.">
        <title>Lucilia cuprina genome unlocks parasitic fly biology to underpin future interventions.</title>
        <authorList>
            <person name="Anstead C.A."/>
            <person name="Korhonen P.K."/>
            <person name="Young N.D."/>
            <person name="Hall R.S."/>
            <person name="Jex A.R."/>
            <person name="Murali S.C."/>
            <person name="Hughes D.S."/>
            <person name="Lee S.F."/>
            <person name="Perry T."/>
            <person name="Stroehlein A.J."/>
            <person name="Ansell B.R."/>
            <person name="Breugelmans B."/>
            <person name="Hofmann A."/>
            <person name="Qu J."/>
            <person name="Dugan S."/>
            <person name="Lee S.L."/>
            <person name="Chao H."/>
            <person name="Dinh H."/>
            <person name="Han Y."/>
            <person name="Doddapaneni H.V."/>
            <person name="Worley K.C."/>
            <person name="Muzny D.M."/>
            <person name="Ioannidis P."/>
            <person name="Waterhouse R.M."/>
            <person name="Zdobnov E.M."/>
            <person name="James P.J."/>
            <person name="Bagnall N.H."/>
            <person name="Kotze A.C."/>
            <person name="Gibbs R.A."/>
            <person name="Richards S."/>
            <person name="Batterham P."/>
            <person name="Gasser R.B."/>
        </authorList>
    </citation>
    <scope>NUCLEOTIDE SEQUENCE [LARGE SCALE GENOMIC DNA]</scope>
    <source>
        <strain evidence="2 3">LS</strain>
        <tissue evidence="2">Full body</tissue>
    </source>
</reference>
<feature type="region of interest" description="Disordered" evidence="1">
    <location>
        <begin position="44"/>
        <end position="66"/>
    </location>
</feature>
<dbReference type="OrthoDB" id="426657at2759"/>
<sequence>MLVATPGQTTAYSTIHNNTNNNNNSSSNGGGVVNNTVAAATTTKKTSSLNSTNTTVSSTPKSLNNNNNHTAAVVANKNSLNSNTQPSYHNHTNPKHDSIVSHKLQQQNKMTATSSREAISSNLTAAATTHSLKNENSTNNTNTTNNNTTNIITSNSASKQQSFIQTLKDSVQKALISTTGTSGSSHNSIVTKLSTDNKLPTNSNNLTTSIHNVTSSSAATTHNAAKVSTTTTSTNSSNSTAATQSLSSSSSSSVSLVRSKYFSCSLSKLHTVAPTIIHRYPEERQHASSTDSLQKEMCHFKPIRIVPTTPWKSGSKSRGNSLRFPKANLATKKTEFVLKSNCDVNNRKKKQQQQQNRTQTDKINLDKDDDNEQENKEFHGIYKPKPSLTCLSTSVTTPNHQSAFVCLVAQMKSLVNLQSKKQQTPAAVEEGSNEPIKELYVRKKPANRKSLPAREIVSSPKDLAKSRTTRLTLNKRVANITTNNKTTTQNTSKENVKRTNAKSNNNSISKSSTASITKAKSRRKLGSAKSKTINLVNLASTRGKGKLQNSVSMPAVVSNVATATATVNKRSRKRKLTAEEDEIALPTKITSSKSLALGARKSTRLSKDMTSNSTTKSIKSPITTTNLKTSHQRTRKNPTAAVVCFSPPLTRSRLKHLAEQGKIITTNTATTEVKKRKN</sequence>
<feature type="region of interest" description="Disordered" evidence="1">
    <location>
        <begin position="129"/>
        <end position="151"/>
    </location>
</feature>
<evidence type="ECO:0000313" key="3">
    <source>
        <dbReference type="Proteomes" id="UP000037069"/>
    </source>
</evidence>
<feature type="compositionally biased region" description="Low complexity" evidence="1">
    <location>
        <begin position="136"/>
        <end position="151"/>
    </location>
</feature>